<feature type="transmembrane region" description="Helical" evidence="1">
    <location>
        <begin position="68"/>
        <end position="86"/>
    </location>
</feature>
<organism evidence="2 3">
    <name type="scientific">Cynoglossus semilaevis</name>
    <name type="common">Tongue sole</name>
    <dbReference type="NCBI Taxonomy" id="244447"/>
    <lineage>
        <taxon>Eukaryota</taxon>
        <taxon>Metazoa</taxon>
        <taxon>Chordata</taxon>
        <taxon>Craniata</taxon>
        <taxon>Vertebrata</taxon>
        <taxon>Euteleostomi</taxon>
        <taxon>Actinopterygii</taxon>
        <taxon>Neopterygii</taxon>
        <taxon>Teleostei</taxon>
        <taxon>Neoteleostei</taxon>
        <taxon>Acanthomorphata</taxon>
        <taxon>Carangaria</taxon>
        <taxon>Pleuronectiformes</taxon>
        <taxon>Pleuronectoidei</taxon>
        <taxon>Cynoglossidae</taxon>
        <taxon>Cynoglossinae</taxon>
        <taxon>Cynoglossus</taxon>
    </lineage>
</organism>
<keyword evidence="1" id="KW-0472">Membrane</keyword>
<proteinExistence type="predicted"/>
<evidence type="ECO:0000256" key="1">
    <source>
        <dbReference type="SAM" id="Phobius"/>
    </source>
</evidence>
<name>A0A3P8WGR4_CYNSE</name>
<accession>A0A3P8WGR4</accession>
<reference evidence="2" key="3">
    <citation type="submission" date="2025-09" db="UniProtKB">
        <authorList>
            <consortium name="Ensembl"/>
        </authorList>
    </citation>
    <scope>IDENTIFICATION</scope>
</reference>
<keyword evidence="1" id="KW-0812">Transmembrane</keyword>
<evidence type="ECO:0000313" key="3">
    <source>
        <dbReference type="Proteomes" id="UP000265120"/>
    </source>
</evidence>
<dbReference type="InParanoid" id="A0A3P8WGR4"/>
<keyword evidence="3" id="KW-1185">Reference proteome</keyword>
<keyword evidence="1" id="KW-1133">Transmembrane helix</keyword>
<evidence type="ECO:0000313" key="2">
    <source>
        <dbReference type="Ensembl" id="ENSCSEP00000023815.1"/>
    </source>
</evidence>
<protein>
    <submittedName>
        <fullName evidence="2">Uncharacterized protein</fullName>
    </submittedName>
</protein>
<dbReference type="AlphaFoldDB" id="A0A3P8WGR4"/>
<sequence length="87" mass="10026">PESLRQTVWRGPINRPQCAALKLFIRDRHTAPGACVSCCSVPLGLRICQNFSGSCYNKLNYKLKHTKYLFFNYSLIEIEILFLTMIN</sequence>
<reference evidence="2 3" key="1">
    <citation type="journal article" date="2014" name="Nat. Genet.">
        <title>Whole-genome sequence of a flatfish provides insights into ZW sex chromosome evolution and adaptation to a benthic lifestyle.</title>
        <authorList>
            <person name="Chen S."/>
            <person name="Zhang G."/>
            <person name="Shao C."/>
            <person name="Huang Q."/>
            <person name="Liu G."/>
            <person name="Zhang P."/>
            <person name="Song W."/>
            <person name="An N."/>
            <person name="Chalopin D."/>
            <person name="Volff J.N."/>
            <person name="Hong Y."/>
            <person name="Li Q."/>
            <person name="Sha Z."/>
            <person name="Zhou H."/>
            <person name="Xie M."/>
            <person name="Yu Q."/>
            <person name="Liu Y."/>
            <person name="Xiang H."/>
            <person name="Wang N."/>
            <person name="Wu K."/>
            <person name="Yang C."/>
            <person name="Zhou Q."/>
            <person name="Liao X."/>
            <person name="Yang L."/>
            <person name="Hu Q."/>
            <person name="Zhang J."/>
            <person name="Meng L."/>
            <person name="Jin L."/>
            <person name="Tian Y."/>
            <person name="Lian J."/>
            <person name="Yang J."/>
            <person name="Miao G."/>
            <person name="Liu S."/>
            <person name="Liang Z."/>
            <person name="Yan F."/>
            <person name="Li Y."/>
            <person name="Sun B."/>
            <person name="Zhang H."/>
            <person name="Zhang J."/>
            <person name="Zhu Y."/>
            <person name="Du M."/>
            <person name="Zhao Y."/>
            <person name="Schartl M."/>
            <person name="Tang Q."/>
            <person name="Wang J."/>
        </authorList>
    </citation>
    <scope>NUCLEOTIDE SEQUENCE</scope>
</reference>
<reference evidence="2" key="2">
    <citation type="submission" date="2025-08" db="UniProtKB">
        <authorList>
            <consortium name="Ensembl"/>
        </authorList>
    </citation>
    <scope>IDENTIFICATION</scope>
</reference>
<dbReference type="Proteomes" id="UP000265120">
    <property type="component" value="Chromosome 10"/>
</dbReference>
<dbReference type="Ensembl" id="ENSCSET00000024132.1">
    <property type="protein sequence ID" value="ENSCSEP00000023815.1"/>
    <property type="gene ID" value="ENSCSEG00000015185.1"/>
</dbReference>